<evidence type="ECO:0000313" key="3">
    <source>
        <dbReference type="WBParaSite" id="ACOC_0001252301-mRNA-1"/>
    </source>
</evidence>
<dbReference type="InterPro" id="IPR031424">
    <property type="entry name" value="QVR-like"/>
</dbReference>
<keyword evidence="1" id="KW-0732">Signal</keyword>
<dbReference type="Pfam" id="PF17064">
    <property type="entry name" value="QVR"/>
    <property type="match status" value="1"/>
</dbReference>
<dbReference type="AlphaFoldDB" id="A0A0R3Q0Q5"/>
<dbReference type="WBParaSite" id="ACOC_0001252301-mRNA-1">
    <property type="protein sequence ID" value="ACOC_0001252301-mRNA-1"/>
    <property type="gene ID" value="ACOC_0001252301"/>
</dbReference>
<accession>A0A0R3Q0Q5</accession>
<protein>
    <submittedName>
        <fullName evidence="3">Protein quiver</fullName>
    </submittedName>
</protein>
<proteinExistence type="predicted"/>
<sequence length="136" mass="15289">LLCDLTTHLIGSTAFSAEYLCYQCVSSSDDQEDCDKSDLEKLKPFIKACPVLEEGSYKGSKAKGCRKIIQTVESKRSIIRECAYSGAVVDGQKKTGNWGINMYYYQCENTVKRRLLTLNVNRVKLRHSHNKSPISA</sequence>
<dbReference type="GO" id="GO:0032222">
    <property type="term" value="P:regulation of synaptic transmission, cholinergic"/>
    <property type="evidence" value="ECO:0007669"/>
    <property type="project" value="InterPro"/>
</dbReference>
<dbReference type="GO" id="GO:0030431">
    <property type="term" value="P:sleep"/>
    <property type="evidence" value="ECO:0007669"/>
    <property type="project" value="InterPro"/>
</dbReference>
<evidence type="ECO:0000256" key="2">
    <source>
        <dbReference type="ARBA" id="ARBA00023180"/>
    </source>
</evidence>
<evidence type="ECO:0000256" key="1">
    <source>
        <dbReference type="ARBA" id="ARBA00022729"/>
    </source>
</evidence>
<name>A0A0R3Q0Q5_ANGCS</name>
<keyword evidence="2" id="KW-0325">Glycoprotein</keyword>
<dbReference type="OMA" id="YYYQCEN"/>
<organism evidence="3">
    <name type="scientific">Angiostrongylus costaricensis</name>
    <name type="common">Nematode worm</name>
    <dbReference type="NCBI Taxonomy" id="334426"/>
    <lineage>
        <taxon>Eukaryota</taxon>
        <taxon>Metazoa</taxon>
        <taxon>Ecdysozoa</taxon>
        <taxon>Nematoda</taxon>
        <taxon>Chromadorea</taxon>
        <taxon>Rhabditida</taxon>
        <taxon>Rhabditina</taxon>
        <taxon>Rhabditomorpha</taxon>
        <taxon>Strongyloidea</taxon>
        <taxon>Metastrongylidae</taxon>
        <taxon>Angiostrongylus</taxon>
    </lineage>
</organism>
<reference evidence="3" key="1">
    <citation type="submission" date="2017-02" db="UniProtKB">
        <authorList>
            <consortium name="WormBaseParasite"/>
        </authorList>
    </citation>
    <scope>IDENTIFICATION</scope>
</reference>